<dbReference type="Proteomes" id="UP000030108">
    <property type="component" value="Unassembled WGS sequence"/>
</dbReference>
<dbReference type="GO" id="GO:0005840">
    <property type="term" value="C:ribosome"/>
    <property type="evidence" value="ECO:0007669"/>
    <property type="project" value="UniProtKB-KW"/>
</dbReference>
<keyword evidence="2" id="KW-0687">Ribonucleoprotein</keyword>
<evidence type="ECO:0000313" key="3">
    <source>
        <dbReference type="Proteomes" id="UP000030108"/>
    </source>
</evidence>
<feature type="chain" id="PRO_5001991375" evidence="1">
    <location>
        <begin position="27"/>
        <end position="114"/>
    </location>
</feature>
<name>A0A0A1UIU9_9AGAM</name>
<gene>
    <name evidence="2" type="ORF">RSOL_275790</name>
</gene>
<proteinExistence type="predicted"/>
<feature type="signal peptide" evidence="1">
    <location>
        <begin position="1"/>
        <end position="26"/>
    </location>
</feature>
<evidence type="ECO:0000256" key="1">
    <source>
        <dbReference type="SAM" id="SignalP"/>
    </source>
</evidence>
<keyword evidence="1" id="KW-0732">Signal</keyword>
<feature type="non-terminal residue" evidence="2">
    <location>
        <position position="114"/>
    </location>
</feature>
<keyword evidence="2" id="KW-0689">Ribosomal protein</keyword>
<evidence type="ECO:0000313" key="2">
    <source>
        <dbReference type="EMBL" id="EUC58765.1"/>
    </source>
</evidence>
<sequence length="114" mass="12779">MDTMVTPWFVDLSVLVCLTKPACVSTYWVDNRRLLRAQVTDPGVQVWTRQVDPPCACHIRVGKQIVSVPSFVVRHDPQNHIDFARTSLDGRGRVYRKRAAAVANKDGGGDDEDE</sequence>
<dbReference type="EMBL" id="JATN01000321">
    <property type="protein sequence ID" value="EUC58765.1"/>
    <property type="molecule type" value="Genomic_DNA"/>
</dbReference>
<organism evidence="2 3">
    <name type="scientific">Rhizoctonia solani AG-3 Rhs1AP</name>
    <dbReference type="NCBI Taxonomy" id="1086054"/>
    <lineage>
        <taxon>Eukaryota</taxon>
        <taxon>Fungi</taxon>
        <taxon>Dikarya</taxon>
        <taxon>Basidiomycota</taxon>
        <taxon>Agaricomycotina</taxon>
        <taxon>Agaricomycetes</taxon>
        <taxon>Cantharellales</taxon>
        <taxon>Ceratobasidiaceae</taxon>
        <taxon>Rhizoctonia</taxon>
    </lineage>
</organism>
<comment type="caution">
    <text evidence="2">The sequence shown here is derived from an EMBL/GenBank/DDBJ whole genome shotgun (WGS) entry which is preliminary data.</text>
</comment>
<accession>A0A0A1UIU9</accession>
<protein>
    <submittedName>
        <fullName evidence="2">40S ribosomal protein S9, putative</fullName>
    </submittedName>
</protein>
<dbReference type="AlphaFoldDB" id="A0A0A1UIU9"/>
<reference evidence="3" key="1">
    <citation type="journal article" date="2014" name="Genome Announc.">
        <title>Draft genome sequence of the plant-pathogenic soil fungus Rhizoctonia solani anastomosis group 3 strain Rhs1AP.</title>
        <authorList>
            <person name="Cubeta M.A."/>
            <person name="Thomas E."/>
            <person name="Dean R.A."/>
            <person name="Jabaji S."/>
            <person name="Neate S.M."/>
            <person name="Tavantzis S."/>
            <person name="Toda T."/>
            <person name="Vilgalys R."/>
            <person name="Bharathan N."/>
            <person name="Fedorova-Abrams N."/>
            <person name="Pakala S.B."/>
            <person name="Pakala S.M."/>
            <person name="Zafar N."/>
            <person name="Joardar V."/>
            <person name="Losada L."/>
            <person name="Nierman W.C."/>
        </authorList>
    </citation>
    <scope>NUCLEOTIDE SEQUENCE [LARGE SCALE GENOMIC DNA]</scope>
    <source>
        <strain evidence="3">AG-3</strain>
    </source>
</reference>